<keyword evidence="1" id="KW-0479">Metal-binding</keyword>
<organism evidence="8 9">
    <name type="scientific">Cercopithifilaria johnstoni</name>
    <dbReference type="NCBI Taxonomy" id="2874296"/>
    <lineage>
        <taxon>Eukaryota</taxon>
        <taxon>Metazoa</taxon>
        <taxon>Ecdysozoa</taxon>
        <taxon>Nematoda</taxon>
        <taxon>Chromadorea</taxon>
        <taxon>Rhabditida</taxon>
        <taxon>Spirurina</taxon>
        <taxon>Spiruromorpha</taxon>
        <taxon>Filarioidea</taxon>
        <taxon>Onchocercidae</taxon>
        <taxon>Cercopithifilaria</taxon>
    </lineage>
</organism>
<proteinExistence type="predicted"/>
<name>A0A8J2LZW9_9BILA</name>
<keyword evidence="9" id="KW-1185">Reference proteome</keyword>
<dbReference type="PROSITE" id="PS50157">
    <property type="entry name" value="ZINC_FINGER_C2H2_2"/>
    <property type="match status" value="1"/>
</dbReference>
<keyword evidence="3 5" id="KW-0863">Zinc-finger</keyword>
<dbReference type="InterPro" id="IPR036236">
    <property type="entry name" value="Znf_C2H2_sf"/>
</dbReference>
<evidence type="ECO:0000259" key="7">
    <source>
        <dbReference type="PROSITE" id="PS50157"/>
    </source>
</evidence>
<reference evidence="8" key="1">
    <citation type="submission" date="2021-09" db="EMBL/GenBank/DDBJ databases">
        <authorList>
            <consortium name="Pathogen Informatics"/>
        </authorList>
    </citation>
    <scope>NUCLEOTIDE SEQUENCE</scope>
</reference>
<dbReference type="PANTHER" id="PTHR24379">
    <property type="entry name" value="KRAB AND ZINC FINGER DOMAIN-CONTAINING"/>
    <property type="match status" value="1"/>
</dbReference>
<dbReference type="GO" id="GO:0008270">
    <property type="term" value="F:zinc ion binding"/>
    <property type="evidence" value="ECO:0007669"/>
    <property type="project" value="UniProtKB-KW"/>
</dbReference>
<evidence type="ECO:0000256" key="4">
    <source>
        <dbReference type="ARBA" id="ARBA00022833"/>
    </source>
</evidence>
<evidence type="ECO:0000256" key="3">
    <source>
        <dbReference type="ARBA" id="ARBA00022771"/>
    </source>
</evidence>
<dbReference type="InterPro" id="IPR013087">
    <property type="entry name" value="Znf_C2H2_type"/>
</dbReference>
<protein>
    <recommendedName>
        <fullName evidence="7">C2H2-type domain-containing protein</fullName>
    </recommendedName>
</protein>
<keyword evidence="2" id="KW-0677">Repeat</keyword>
<feature type="domain" description="C2H2-type" evidence="7">
    <location>
        <begin position="68"/>
        <end position="95"/>
    </location>
</feature>
<comment type="caution">
    <text evidence="8">The sequence shown here is derived from an EMBL/GenBank/DDBJ whole genome shotgun (WGS) entry which is preliminary data.</text>
</comment>
<dbReference type="Gene3D" id="3.30.160.60">
    <property type="entry name" value="Classic Zinc Finger"/>
    <property type="match status" value="3"/>
</dbReference>
<dbReference type="Proteomes" id="UP000746747">
    <property type="component" value="Unassembled WGS sequence"/>
</dbReference>
<evidence type="ECO:0000256" key="6">
    <source>
        <dbReference type="SAM" id="MobiDB-lite"/>
    </source>
</evidence>
<feature type="compositionally biased region" description="Basic residues" evidence="6">
    <location>
        <begin position="7"/>
        <end position="16"/>
    </location>
</feature>
<dbReference type="AlphaFoldDB" id="A0A8J2LZW9"/>
<dbReference type="PANTHER" id="PTHR24379:SF121">
    <property type="entry name" value="C2H2-TYPE DOMAIN-CONTAINING PROTEIN"/>
    <property type="match status" value="1"/>
</dbReference>
<feature type="region of interest" description="Disordered" evidence="6">
    <location>
        <begin position="1"/>
        <end position="25"/>
    </location>
</feature>
<accession>A0A8J2LZW9</accession>
<dbReference type="EMBL" id="CAKAEH010001142">
    <property type="protein sequence ID" value="CAG9532987.1"/>
    <property type="molecule type" value="Genomic_DNA"/>
</dbReference>
<evidence type="ECO:0000256" key="1">
    <source>
        <dbReference type="ARBA" id="ARBA00022723"/>
    </source>
</evidence>
<dbReference type="SMART" id="SM00355">
    <property type="entry name" value="ZnF_C2H2"/>
    <property type="match status" value="4"/>
</dbReference>
<dbReference type="SUPFAM" id="SSF57667">
    <property type="entry name" value="beta-beta-alpha zinc fingers"/>
    <property type="match status" value="1"/>
</dbReference>
<keyword evidence="4" id="KW-0862">Zinc</keyword>
<sequence length="596" mass="67767">MTEMPGHHHRIRKRRRGEVANPANTLDGLVAKRADDVGARDSLHKRYLTEAEAIEAPIDDQEMNISSRTCSVCGYQGKWVSEMIRHKRVHTNERPFRCKYCSRTSKWKADLVRHVAKTHGIRVVSKYSRSKTFHNNTSTFNMANNTNKLNEKKRNRLEILNDLKNDKDIALKCRKSETLRLSIMYRCVICLFEQDSVLVLMSHLKNVHNVLPYECHSCGSSFIDAHTTMKHFIEKTTCKRTDLKINIAPSSMTKNNFNLNPSYALLDEAAKRAAQELFGKSSVITSSVISTRNVTLPATPVSKYEMKQPYDNNRNEITCNCIFCNWTAKKMCAMEEHMRMHTANSFPLLQPIDEMVANFTETQMKMNADSTPATEQALVASRYFDFRAVLSVLKQQATFDPMHSIRALTTTPTLLSEWMPPGPSAFKQVTPIPEEFTPIVGFTTYPEIHGIQQKKAIQQLSFLFSDTVDNISCNSVAVISNFNPESRSENFCDMNSTLSDVPEKSSVNSNLSDFSSSLPNHYISESIIKAIQHHYQRCSALFSPVPPIKNKIQKLIGLPESSENKTSQKNEPELTHNLNITRKEEDDFVDVVQLDV</sequence>
<dbReference type="OrthoDB" id="6077919at2759"/>
<gene>
    <name evidence="8" type="ORF">CJOHNSTONI_LOCUS3252</name>
</gene>
<evidence type="ECO:0000256" key="2">
    <source>
        <dbReference type="ARBA" id="ARBA00022737"/>
    </source>
</evidence>
<evidence type="ECO:0000256" key="5">
    <source>
        <dbReference type="PROSITE-ProRule" id="PRU00042"/>
    </source>
</evidence>
<evidence type="ECO:0000313" key="9">
    <source>
        <dbReference type="Proteomes" id="UP000746747"/>
    </source>
</evidence>
<evidence type="ECO:0000313" key="8">
    <source>
        <dbReference type="EMBL" id="CAG9532987.1"/>
    </source>
</evidence>